<reference evidence="2" key="1">
    <citation type="submission" date="2009-01" db="EMBL/GenBank/DDBJ databases">
        <title>Complete sequence of chromosome of Arthrobacter chlorophenolicus A6.</title>
        <authorList>
            <consortium name="US DOE Joint Genome Institute"/>
            <person name="Lucas S."/>
            <person name="Copeland A."/>
            <person name="Lapidus A."/>
            <person name="Glavina del Rio T."/>
            <person name="Tice H."/>
            <person name="Bruce D."/>
            <person name="Goodwin L."/>
            <person name="Pitluck S."/>
            <person name="Goltsman E."/>
            <person name="Clum A."/>
            <person name="Larimer F."/>
            <person name="Land M."/>
            <person name="Hauser L."/>
            <person name="Kyrpides N."/>
            <person name="Mikhailova N."/>
            <person name="Jansson J."/>
            <person name="Richardson P."/>
        </authorList>
    </citation>
    <scope>NUCLEOTIDE SEQUENCE [LARGE SCALE GENOMIC DNA]</scope>
    <source>
        <strain evidence="2">A6</strain>
    </source>
</reference>
<accession>B8HEK5</accession>
<dbReference type="HOGENOM" id="CLU_103308_0_0_11"/>
<evidence type="ECO:0000313" key="3">
    <source>
        <dbReference type="Proteomes" id="UP000002505"/>
    </source>
</evidence>
<dbReference type="RefSeq" id="WP_015938146.1">
    <property type="nucleotide sequence ID" value="NC_011886.1"/>
</dbReference>
<dbReference type="STRING" id="452863.Achl_2989"/>
<dbReference type="OrthoDB" id="5114026at2"/>
<dbReference type="Proteomes" id="UP000002505">
    <property type="component" value="Chromosome"/>
</dbReference>
<organism evidence="2 3">
    <name type="scientific">Pseudarthrobacter chlorophenolicus (strain ATCC 700700 / DSM 12829 / CIP 107037 / JCM 12360 / KCTC 9906 / NCIMB 13794 / A6)</name>
    <name type="common">Arthrobacter chlorophenolicus</name>
    <dbReference type="NCBI Taxonomy" id="452863"/>
    <lineage>
        <taxon>Bacteria</taxon>
        <taxon>Bacillati</taxon>
        <taxon>Actinomycetota</taxon>
        <taxon>Actinomycetes</taxon>
        <taxon>Micrococcales</taxon>
        <taxon>Micrococcaceae</taxon>
        <taxon>Pseudarthrobacter</taxon>
    </lineage>
</organism>
<evidence type="ECO:0000256" key="1">
    <source>
        <dbReference type="SAM" id="MobiDB-lite"/>
    </source>
</evidence>
<evidence type="ECO:0000313" key="2">
    <source>
        <dbReference type="EMBL" id="ACL40950.1"/>
    </source>
</evidence>
<feature type="region of interest" description="Disordered" evidence="1">
    <location>
        <begin position="134"/>
        <end position="161"/>
    </location>
</feature>
<gene>
    <name evidence="2" type="ordered locus">Achl_2989</name>
</gene>
<evidence type="ECO:0008006" key="4">
    <source>
        <dbReference type="Google" id="ProtNLM"/>
    </source>
</evidence>
<feature type="compositionally biased region" description="Gly residues" evidence="1">
    <location>
        <begin position="137"/>
        <end position="148"/>
    </location>
</feature>
<dbReference type="AlphaFoldDB" id="B8HEK5"/>
<sequence>MSTEARFTETTPARVLFPRVQATAPSDAQDRGFTQGHAAGYAAGLRAAAAEQERQTLQRRAEYDAALASARESSDRAVALLAAAGAAFQERFELVLQDAEAVLAAGTIDLAEAVLGYELLDGERTASAALRRALGTGSRGGNPGGNGNGSDVNPGQRTGPDVAAVSLNPADLHILEATGAVTAARAAGVEVVPDPALSRGDAVARYPNGWLDARLGAALDRARAALLDPESQVLPPENPGGRA</sequence>
<proteinExistence type="predicted"/>
<protein>
    <recommendedName>
        <fullName evidence="4">Flagellar assembly protein FliH/Type III secretion system HrpE domain-containing protein</fullName>
    </recommendedName>
</protein>
<keyword evidence="3" id="KW-1185">Reference proteome</keyword>
<name>B8HEK5_PSECP</name>
<dbReference type="eggNOG" id="COG1317">
    <property type="taxonomic scope" value="Bacteria"/>
</dbReference>
<dbReference type="EMBL" id="CP001341">
    <property type="protein sequence ID" value="ACL40950.1"/>
    <property type="molecule type" value="Genomic_DNA"/>
</dbReference>
<dbReference type="KEGG" id="ach:Achl_2989"/>